<dbReference type="InterPro" id="IPR011050">
    <property type="entry name" value="Pectin_lyase_fold/virulence"/>
</dbReference>
<evidence type="ECO:0000313" key="1">
    <source>
        <dbReference type="EMBL" id="PAQ00897.1"/>
    </source>
</evidence>
<dbReference type="AlphaFoldDB" id="A0AB36R8M8"/>
<keyword evidence="2" id="KW-1185">Reference proteome</keyword>
<dbReference type="SUPFAM" id="SSF51126">
    <property type="entry name" value="Pectin lyase-like"/>
    <property type="match status" value="1"/>
</dbReference>
<proteinExistence type="predicted"/>
<dbReference type="EMBL" id="NPKI01000019">
    <property type="protein sequence ID" value="PAQ00897.1"/>
    <property type="molecule type" value="Genomic_DNA"/>
</dbReference>
<accession>A0AB36R8M8</accession>
<sequence length="827" mass="85559">MTSIAIDMTDGLSSSTAIKGPCRVATTANITLSGLQTIDGIALAAGDRVLVKNQTTGSQNGIWIADTGTWRRSKDFNKTRDVRKGTQILITDGTINASSGWYVSTEDPIDVGTTAIVFTQNILLNGAALVALEAAAAASAADAATSETAAETAETNAEAAEAVATGLASSFILSENTFDTKATAAAWSPVAAPNFIRTAGALAADDGSGVVFVQGSGNGGFSINLSGGGSQAYKPAKERGYDIRLFGAGPARTAAQNTAALLLARSYTTELWVPPLDAGEYFDVDEETTLLDHTKIRGAGWHSRIRQTARTKNIFISGDHCSFEGLHLIGDNLLTGADFTKNNGIYASGKHGVTVQNCFGEKFEGCGVQLRGCKDYKVVNNTFFANPWGSFATSGDIVIYSFADAGRGVISGNSCLSNNSQGIYADVIGYDADIIIANNIVVTLDPATCIEGGAWTEAVGDYAGTPASVRRRHGIGVGYNSSNVDGPRSTIIGNICRNTRWTGIYKQGFSAAGGGVLIIGNRCSKNGLEQANSLNGGIYVNATGEDVVSGNMISDFQSTGAGVGGITITAGTAPTRPTKIHGNLISNSMGQGISVGTHAAYIDIDRNEIVGSATTDIFISNSAAAGNGGHTIRGNMIKRTSGNNINGIRIATPTTSLITTVEGNYIEGFDNSNADAANAGISTNNPLVTRVLRNHIKNFNVAVTSTVYFTAGTRYVDQVLEGNIIEDCTSGFGLASTTNTAVVPVVGNRFINVTNKTAAGSTATGLAGTKCGYICRKDNDRLVVLELTAAPTVGTWAAGDRCEFVAPATWAAAGTVCSVAGNPGTWA</sequence>
<organism evidence="1 2">
    <name type="scientific">Mesorhizobium mediterraneum</name>
    <dbReference type="NCBI Taxonomy" id="43617"/>
    <lineage>
        <taxon>Bacteria</taxon>
        <taxon>Pseudomonadati</taxon>
        <taxon>Pseudomonadota</taxon>
        <taxon>Alphaproteobacteria</taxon>
        <taxon>Hyphomicrobiales</taxon>
        <taxon>Phyllobacteriaceae</taxon>
        <taxon>Mesorhizobium</taxon>
    </lineage>
</organism>
<dbReference type="RefSeq" id="WP_095485854.1">
    <property type="nucleotide sequence ID" value="NZ_CP088151.1"/>
</dbReference>
<name>A0AB36R8M8_9HYPH</name>
<reference evidence="2" key="1">
    <citation type="submission" date="2017-08" db="EMBL/GenBank/DDBJ databases">
        <title>Mesorhizobium wenxinae sp. nov., a novel rhizobial species isolated from root nodules of chickpea (Cicer arietinum L.).</title>
        <authorList>
            <person name="Zhang J."/>
        </authorList>
    </citation>
    <scope>NUCLEOTIDE SEQUENCE [LARGE SCALE GENOMIC DNA]</scope>
    <source>
        <strain evidence="2">USDA 3392</strain>
    </source>
</reference>
<dbReference type="SMART" id="SM00710">
    <property type="entry name" value="PbH1"/>
    <property type="match status" value="11"/>
</dbReference>
<dbReference type="InterPro" id="IPR006626">
    <property type="entry name" value="PbH1"/>
</dbReference>
<dbReference type="Proteomes" id="UP000216215">
    <property type="component" value="Unassembled WGS sequence"/>
</dbReference>
<dbReference type="InterPro" id="IPR012334">
    <property type="entry name" value="Pectin_lyas_fold"/>
</dbReference>
<dbReference type="Gene3D" id="2.160.20.10">
    <property type="entry name" value="Single-stranded right-handed beta-helix, Pectin lyase-like"/>
    <property type="match status" value="1"/>
</dbReference>
<evidence type="ECO:0008006" key="3">
    <source>
        <dbReference type="Google" id="ProtNLM"/>
    </source>
</evidence>
<evidence type="ECO:0000313" key="2">
    <source>
        <dbReference type="Proteomes" id="UP000216215"/>
    </source>
</evidence>
<comment type="caution">
    <text evidence="1">The sequence shown here is derived from an EMBL/GenBank/DDBJ whole genome shotgun (WGS) entry which is preliminary data.</text>
</comment>
<protein>
    <recommendedName>
        <fullName evidence="3">Right handed beta helix domain-containing protein</fullName>
    </recommendedName>
</protein>
<gene>
    <name evidence="1" type="ORF">CIT25_17680</name>
</gene>